<dbReference type="InterPro" id="IPR036864">
    <property type="entry name" value="Zn2-C6_fun-type_DNA-bd_sf"/>
</dbReference>
<evidence type="ECO:0000256" key="2">
    <source>
        <dbReference type="ARBA" id="ARBA00023125"/>
    </source>
</evidence>
<keyword evidence="3" id="KW-0804">Transcription</keyword>
<protein>
    <submittedName>
        <fullName evidence="6">C6 transcription factor</fullName>
    </submittedName>
</protein>
<reference evidence="7" key="1">
    <citation type="journal article" date="2015" name="Genome Announc.">
        <title>Draft genome sequence of Talaromyces cellulolyticus strain Y-94, a source of lignocellulosic biomass-degrading enzymes.</title>
        <authorList>
            <person name="Fujii T."/>
            <person name="Koike H."/>
            <person name="Sawayama S."/>
            <person name="Yano S."/>
            <person name="Inoue H."/>
        </authorList>
    </citation>
    <scope>NUCLEOTIDE SEQUENCE [LARGE SCALE GENOMIC DNA]</scope>
    <source>
        <strain evidence="7">Y-94</strain>
    </source>
</reference>
<dbReference type="SMART" id="SM00066">
    <property type="entry name" value="GAL4"/>
    <property type="match status" value="1"/>
</dbReference>
<keyword evidence="4" id="KW-0539">Nucleus</keyword>
<dbReference type="GO" id="GO:0008270">
    <property type="term" value="F:zinc ion binding"/>
    <property type="evidence" value="ECO:0007669"/>
    <property type="project" value="InterPro"/>
</dbReference>
<dbReference type="GO" id="GO:0001228">
    <property type="term" value="F:DNA-binding transcription activator activity, RNA polymerase II-specific"/>
    <property type="evidence" value="ECO:0007669"/>
    <property type="project" value="TreeGrafter"/>
</dbReference>
<accession>A0A0B8MY87</accession>
<dbReference type="PROSITE" id="PS00463">
    <property type="entry name" value="ZN2_CY6_FUNGAL_1"/>
    <property type="match status" value="1"/>
</dbReference>
<gene>
    <name evidence="6" type="ORF">TCE0_043r15619</name>
</gene>
<evidence type="ECO:0000256" key="3">
    <source>
        <dbReference type="ARBA" id="ARBA00023163"/>
    </source>
</evidence>
<dbReference type="PANTHER" id="PTHR47784:SF7">
    <property type="entry name" value="ZN(II)2CYS6 TRANSCRIPTION FACTOR (EUROFUNG)"/>
    <property type="match status" value="1"/>
</dbReference>
<dbReference type="Pfam" id="PF00172">
    <property type="entry name" value="Zn_clus"/>
    <property type="match status" value="1"/>
</dbReference>
<dbReference type="EMBL" id="DF933839">
    <property type="protein sequence ID" value="GAM42020.1"/>
    <property type="molecule type" value="Genomic_DNA"/>
</dbReference>
<dbReference type="Proteomes" id="UP000053095">
    <property type="component" value="Unassembled WGS sequence"/>
</dbReference>
<dbReference type="PANTHER" id="PTHR47784">
    <property type="entry name" value="STEROL UPTAKE CONTROL PROTEIN 2"/>
    <property type="match status" value="1"/>
</dbReference>
<dbReference type="AlphaFoldDB" id="A0A0B8MY87"/>
<feature type="domain" description="Zn(2)-C6 fungal-type" evidence="5">
    <location>
        <begin position="21"/>
        <end position="52"/>
    </location>
</feature>
<dbReference type="GO" id="GO:0003677">
    <property type="term" value="F:DNA binding"/>
    <property type="evidence" value="ECO:0007669"/>
    <property type="project" value="UniProtKB-KW"/>
</dbReference>
<dbReference type="InterPro" id="IPR001138">
    <property type="entry name" value="Zn2Cys6_DnaBD"/>
</dbReference>
<organism evidence="6 7">
    <name type="scientific">Talaromyces pinophilus</name>
    <name type="common">Penicillium pinophilum</name>
    <dbReference type="NCBI Taxonomy" id="128442"/>
    <lineage>
        <taxon>Eukaryota</taxon>
        <taxon>Fungi</taxon>
        <taxon>Dikarya</taxon>
        <taxon>Ascomycota</taxon>
        <taxon>Pezizomycotina</taxon>
        <taxon>Eurotiomycetes</taxon>
        <taxon>Eurotiomycetidae</taxon>
        <taxon>Eurotiales</taxon>
        <taxon>Trichocomaceae</taxon>
        <taxon>Talaromyces</taxon>
        <taxon>Talaromyces sect. Talaromyces</taxon>
    </lineage>
</organism>
<dbReference type="PROSITE" id="PS50048">
    <property type="entry name" value="ZN2_CY6_FUNGAL_2"/>
    <property type="match status" value="1"/>
</dbReference>
<name>A0A0B8MY87_TALPI</name>
<dbReference type="InterPro" id="IPR053157">
    <property type="entry name" value="Sterol_Uptake_Regulator"/>
</dbReference>
<evidence type="ECO:0000256" key="4">
    <source>
        <dbReference type="ARBA" id="ARBA00023242"/>
    </source>
</evidence>
<proteinExistence type="predicted"/>
<dbReference type="CDD" id="cd00067">
    <property type="entry name" value="GAL4"/>
    <property type="match status" value="1"/>
</dbReference>
<evidence type="ECO:0000313" key="7">
    <source>
        <dbReference type="Proteomes" id="UP000053095"/>
    </source>
</evidence>
<dbReference type="InterPro" id="IPR021858">
    <property type="entry name" value="Fun_TF"/>
</dbReference>
<dbReference type="SUPFAM" id="SSF57701">
    <property type="entry name" value="Zn2/Cys6 DNA-binding domain"/>
    <property type="match status" value="1"/>
</dbReference>
<dbReference type="Gene3D" id="4.10.240.10">
    <property type="entry name" value="Zn(2)-C6 fungal-type DNA-binding domain"/>
    <property type="match status" value="1"/>
</dbReference>
<keyword evidence="1" id="KW-0805">Transcription regulation</keyword>
<evidence type="ECO:0000259" key="5">
    <source>
        <dbReference type="PROSITE" id="PS50048"/>
    </source>
</evidence>
<evidence type="ECO:0000313" key="6">
    <source>
        <dbReference type="EMBL" id="GAM42020.1"/>
    </source>
</evidence>
<sequence>MILSELPPARSIRPHAKSRLGCLNCKSRRVKCQETRPQPCHNCISRRLECVYPSNSRRITSREILPQKQRTSSSKPNRALAPAPSSLLRLQPLSSASSEGFTGEDLRFFHHFLLTAYPHLPFQSENLWKTSLPASAHHCPHLMHAILCLGASHLSLISPSGASYTAMAVEHRGKALKYLSSALASPNPPTRTELDLIVATTYALTFQASYMTDGLIDFAFMVRGCSIVTRYLVEQYQSSEMFKLLMPNDIYAHVWPLLSAEPFHSPEMVDACIETLEGIQPLLLQQDDTPRYLTYNAILSTYQAMKISAQQAFLAFTFIYSSWEHMTDREFIEFLDPGDPVSSLLLIHFVTATIMMRRIFEALRLDQVNTPRDALANHHWGIHRYESLPAKFRGLVEWQYKFITADKAFIESGQWAAR</sequence>
<keyword evidence="2" id="KW-0238">DNA-binding</keyword>
<dbReference type="Pfam" id="PF11951">
    <property type="entry name" value="Fungal_trans_2"/>
    <property type="match status" value="1"/>
</dbReference>
<evidence type="ECO:0000256" key="1">
    <source>
        <dbReference type="ARBA" id="ARBA00023015"/>
    </source>
</evidence>
<keyword evidence="7" id="KW-1185">Reference proteome</keyword>